<organism evidence="8 9">
    <name type="scientific">Elysia crispata</name>
    <name type="common">lettuce slug</name>
    <dbReference type="NCBI Taxonomy" id="231223"/>
    <lineage>
        <taxon>Eukaryota</taxon>
        <taxon>Metazoa</taxon>
        <taxon>Spiralia</taxon>
        <taxon>Lophotrochozoa</taxon>
        <taxon>Mollusca</taxon>
        <taxon>Gastropoda</taxon>
        <taxon>Heterobranchia</taxon>
        <taxon>Euthyneura</taxon>
        <taxon>Panpulmonata</taxon>
        <taxon>Sacoglossa</taxon>
        <taxon>Placobranchoidea</taxon>
        <taxon>Plakobranchidae</taxon>
        <taxon>Elysia</taxon>
    </lineage>
</organism>
<dbReference type="PANTHER" id="PTHR11567:SF110">
    <property type="entry name" value="2-PHOSPHOXYLOSE PHOSPHATASE 1"/>
    <property type="match status" value="1"/>
</dbReference>
<feature type="transmembrane region" description="Helical" evidence="7">
    <location>
        <begin position="604"/>
        <end position="631"/>
    </location>
</feature>
<dbReference type="CDD" id="cd07061">
    <property type="entry name" value="HP_HAP_like"/>
    <property type="match status" value="2"/>
</dbReference>
<evidence type="ECO:0000256" key="2">
    <source>
        <dbReference type="ARBA" id="ARBA00009947"/>
    </source>
</evidence>
<dbReference type="AlphaFoldDB" id="A0AAE1E9H2"/>
<feature type="transmembrane region" description="Helical" evidence="7">
    <location>
        <begin position="651"/>
        <end position="673"/>
    </location>
</feature>
<feature type="transmembrane region" description="Helical" evidence="7">
    <location>
        <begin position="685"/>
        <end position="713"/>
    </location>
</feature>
<dbReference type="Gene3D" id="3.40.50.1240">
    <property type="entry name" value="Phosphoglycerate mutase-like"/>
    <property type="match status" value="2"/>
</dbReference>
<dbReference type="Proteomes" id="UP001283361">
    <property type="component" value="Unassembled WGS sequence"/>
</dbReference>
<feature type="transmembrane region" description="Helical" evidence="7">
    <location>
        <begin position="547"/>
        <end position="565"/>
    </location>
</feature>
<dbReference type="InterPro" id="IPR050645">
    <property type="entry name" value="Histidine_acid_phosphatase"/>
</dbReference>
<evidence type="ECO:0000313" key="8">
    <source>
        <dbReference type="EMBL" id="KAK3798420.1"/>
    </source>
</evidence>
<dbReference type="InterPro" id="IPR033379">
    <property type="entry name" value="Acid_Pase_AS"/>
</dbReference>
<evidence type="ECO:0000256" key="1">
    <source>
        <dbReference type="ARBA" id="ARBA00005375"/>
    </source>
</evidence>
<protein>
    <recommendedName>
        <fullName evidence="5">2-phosphoxylose phosphatase 1</fullName>
    </recommendedName>
    <alternativeName>
        <fullName evidence="6">Acid phosphatase-like protein 2</fullName>
    </alternativeName>
</protein>
<dbReference type="GO" id="GO:0005634">
    <property type="term" value="C:nucleus"/>
    <property type="evidence" value="ECO:0007669"/>
    <property type="project" value="InterPro"/>
</dbReference>
<dbReference type="InterPro" id="IPR002164">
    <property type="entry name" value="NAP_family"/>
</dbReference>
<gene>
    <name evidence="8" type="ORF">RRG08_047331</name>
</gene>
<feature type="transmembrane region" description="Helical" evidence="7">
    <location>
        <begin position="515"/>
        <end position="535"/>
    </location>
</feature>
<comment type="similarity">
    <text evidence="2">Belongs to the nucleosome assembly protein (NAP) family.</text>
</comment>
<reference evidence="8" key="1">
    <citation type="journal article" date="2023" name="G3 (Bethesda)">
        <title>A reference genome for the long-term kleptoplast-retaining sea slug Elysia crispata morphotype clarki.</title>
        <authorList>
            <person name="Eastman K.E."/>
            <person name="Pendleton A.L."/>
            <person name="Shaikh M.A."/>
            <person name="Suttiyut T."/>
            <person name="Ogas R."/>
            <person name="Tomko P."/>
            <person name="Gavelis G."/>
            <person name="Widhalm J.R."/>
            <person name="Wisecaver J.H."/>
        </authorList>
    </citation>
    <scope>NUCLEOTIDE SEQUENCE</scope>
    <source>
        <strain evidence="8">ECLA1</strain>
    </source>
</reference>
<evidence type="ECO:0000256" key="6">
    <source>
        <dbReference type="ARBA" id="ARBA00041499"/>
    </source>
</evidence>
<keyword evidence="3" id="KW-0378">Hydrolase</keyword>
<dbReference type="InterPro" id="IPR037231">
    <property type="entry name" value="NAP-like_sf"/>
</dbReference>
<dbReference type="EMBL" id="JAWDGP010000681">
    <property type="protein sequence ID" value="KAK3798420.1"/>
    <property type="molecule type" value="Genomic_DNA"/>
</dbReference>
<sequence>MNRINLKTGLIALSTGTFLYFHHTQRSPNRVLALQKDDTKQQVAKDRLTIVSDREDAEGQLMLRLLQVQVVFRHGARTPIYTMPNVPEVEYDPEFVRRDHQASIFPYKKVSCVDGSHIDWSHYEKSLSKRLLRGGTSAGALTGLGREQTYLLGRRLKDNYKQALDISTFDPKEIRVISSNIRRTVESAQGVLAGFYGKDQLIDYAKTFGPVQIQISDPDYNVLIPNTQGCEILRKNSHSAMKHPDFLQGFKEQRIEVEAHIGKPRQQSLDAISQVQSKIDSTLQNTRTQATRLELNKHRQPYLYDPVMQPLYEERGQAIKYLDRFWANVLNRDPVLCDIITESDMKVLIYLRTLEVEQFDGKLTSGYRIHFYFDKNPYFYNSHLCKEVFTQVNSAAPPSRQTQIKWKQGENLISDIAESKESLGKTEDVKNLTASDKTAAAPNSLFQWFIQPTYHERDSVGAAITGNIWRNPQALAKVNANAHHRCFPGHIVLDMAFFLRLSSALMLTPSASQVILYWIWSYCTGYGIFSPSLLGANAHHSCFPGHIVLDMVFFLRLSSVLMLTPSASQVILYWIWSYCTGYGIFSPSLLGANAHHSCFPGHIVLDMVFFLRLSSVLMLTTAASQCILYWICANAHHSCFPVHIVLDMVFFLRLISVLMLTTAASQVILYWICANAHSLCFPVHIVLDMVFFLRLISVLMLTTAASQCILYWICANLSLHSPQNEPKVSDHWDKNLHFVFGRDDTTARVTHGLPYPPEVQKFQQLIDSNATSILYYTFAGQSPHSRGVVARLSAGPLLTEMLDQARKVVCGQRGLKLCLYSSHDSTLSCLMESLGIWDNEWPPFAADLRLELYQTVDGEDFFVRVVYNEKEQKIRGQAESFIPWASFEKSVKPYLIRREEMETICNSDILERIAQEVLKHEKGEVETKEIKEESKTSAGM</sequence>
<keyword evidence="7" id="KW-1133">Transmembrane helix</keyword>
<dbReference type="Pfam" id="PF00328">
    <property type="entry name" value="His_Phos_2"/>
    <property type="match status" value="2"/>
</dbReference>
<dbReference type="PANTHER" id="PTHR11567">
    <property type="entry name" value="ACID PHOSPHATASE-RELATED"/>
    <property type="match status" value="1"/>
</dbReference>
<keyword evidence="9" id="KW-1185">Reference proteome</keyword>
<feature type="transmembrane region" description="Helical" evidence="7">
    <location>
        <begin position="571"/>
        <end position="592"/>
    </location>
</feature>
<dbReference type="PROSITE" id="PS00616">
    <property type="entry name" value="HIS_ACID_PHOSPHAT_1"/>
    <property type="match status" value="1"/>
</dbReference>
<evidence type="ECO:0000256" key="3">
    <source>
        <dbReference type="ARBA" id="ARBA00022801"/>
    </source>
</evidence>
<keyword evidence="7" id="KW-0472">Membrane</keyword>
<dbReference type="GO" id="GO:0006334">
    <property type="term" value="P:nucleosome assembly"/>
    <property type="evidence" value="ECO:0007669"/>
    <property type="project" value="InterPro"/>
</dbReference>
<evidence type="ECO:0000256" key="7">
    <source>
        <dbReference type="SAM" id="Phobius"/>
    </source>
</evidence>
<dbReference type="SUPFAM" id="SSF143113">
    <property type="entry name" value="NAP-like"/>
    <property type="match status" value="1"/>
</dbReference>
<dbReference type="Gene3D" id="3.30.1120.90">
    <property type="entry name" value="Nucleosome assembly protein"/>
    <property type="match status" value="1"/>
</dbReference>
<evidence type="ECO:0000313" key="9">
    <source>
        <dbReference type="Proteomes" id="UP001283361"/>
    </source>
</evidence>
<comment type="catalytic activity">
    <reaction evidence="4">
        <text>3-O-[beta-D-GlcA-(1-&gt;3)-beta-D-Gal-(1-&gt;3)-beta-D-Gal-(1-&gt;4)-beta-D-2-O-P-Xyl]-L-seryl-[protein] + H2O = 3-O-(beta-D-GlcA-(1-&gt;3)-beta-D-Gal-(1-&gt;3)-beta-D-Gal-(1-&gt;4)-beta-D-Xyl)-L-seryl-[protein] + phosphate</text>
        <dbReference type="Rhea" id="RHEA:56512"/>
        <dbReference type="Rhea" id="RHEA-COMP:12573"/>
        <dbReference type="Rhea" id="RHEA-COMP:14559"/>
        <dbReference type="ChEBI" id="CHEBI:15377"/>
        <dbReference type="ChEBI" id="CHEBI:43474"/>
        <dbReference type="ChEBI" id="CHEBI:132093"/>
        <dbReference type="ChEBI" id="CHEBI:140495"/>
    </reaction>
</comment>
<keyword evidence="7" id="KW-0812">Transmembrane</keyword>
<dbReference type="GO" id="GO:0016791">
    <property type="term" value="F:phosphatase activity"/>
    <property type="evidence" value="ECO:0007669"/>
    <property type="project" value="TreeGrafter"/>
</dbReference>
<evidence type="ECO:0000256" key="4">
    <source>
        <dbReference type="ARBA" id="ARBA00036311"/>
    </source>
</evidence>
<accession>A0AAE1E9H2</accession>
<dbReference type="SUPFAM" id="SSF53254">
    <property type="entry name" value="Phosphoglycerate mutase-like"/>
    <property type="match status" value="2"/>
</dbReference>
<dbReference type="Pfam" id="PF00956">
    <property type="entry name" value="NAP"/>
    <property type="match status" value="1"/>
</dbReference>
<dbReference type="PROSITE" id="PS00778">
    <property type="entry name" value="HIS_ACID_PHOSPHAT_2"/>
    <property type="match status" value="1"/>
</dbReference>
<dbReference type="InterPro" id="IPR000560">
    <property type="entry name" value="His_Pase_clade-2"/>
</dbReference>
<dbReference type="InterPro" id="IPR029033">
    <property type="entry name" value="His_PPase_superfam"/>
</dbReference>
<proteinExistence type="inferred from homology"/>
<name>A0AAE1E9H2_9GAST</name>
<comment type="caution">
    <text evidence="8">The sequence shown here is derived from an EMBL/GenBank/DDBJ whole genome shotgun (WGS) entry which is preliminary data.</text>
</comment>
<comment type="similarity">
    <text evidence="1">Belongs to the histidine acid phosphatase family.</text>
</comment>
<evidence type="ECO:0000256" key="5">
    <source>
        <dbReference type="ARBA" id="ARBA00040357"/>
    </source>
</evidence>